<keyword evidence="15" id="KW-1185">Reference proteome</keyword>
<dbReference type="GeneID" id="16068554"/>
<reference evidence="14" key="1">
    <citation type="submission" date="2009-08" db="EMBL/GenBank/DDBJ databases">
        <title>Annotation of Salpingoeca rosetta.</title>
        <authorList>
            <consortium name="The Broad Institute Genome Sequencing Platform"/>
            <person name="Russ C."/>
            <person name="Cuomo C."/>
            <person name="Burger G."/>
            <person name="Gray M.W."/>
            <person name="Holland P.W.H."/>
            <person name="King N."/>
            <person name="Lang F.B.F."/>
            <person name="Roger A.J."/>
            <person name="Ruiz-Trillo I."/>
            <person name="Young S.K."/>
            <person name="Zeng Q."/>
            <person name="Gargeya S."/>
            <person name="Alvarado L."/>
            <person name="Berlin A."/>
            <person name="Chapman S.B."/>
            <person name="Chen Z."/>
            <person name="Freedman E."/>
            <person name="Gellesch M."/>
            <person name="Goldberg J."/>
            <person name="Griggs A."/>
            <person name="Gujja S."/>
            <person name="Heilman E."/>
            <person name="Heiman D."/>
            <person name="Howarth C."/>
            <person name="Mehta T."/>
            <person name="Neiman D."/>
            <person name="Pearson M."/>
            <person name="Roberts A."/>
            <person name="Saif S."/>
            <person name="Shea T."/>
            <person name="Shenoy N."/>
            <person name="Sisk P."/>
            <person name="Stolte C."/>
            <person name="Sykes S."/>
            <person name="White J."/>
            <person name="Yandava C."/>
            <person name="Haas B."/>
            <person name="Nusbaum C."/>
            <person name="Birren B."/>
        </authorList>
    </citation>
    <scope>NUCLEOTIDE SEQUENCE [LARGE SCALE GENOMIC DNA]</scope>
    <source>
        <strain evidence="14">ATCC 50818</strain>
    </source>
</reference>
<feature type="compositionally biased region" description="Low complexity" evidence="11">
    <location>
        <begin position="1480"/>
        <end position="1500"/>
    </location>
</feature>
<keyword evidence="10" id="KW-0175">Coiled coil</keyword>
<proteinExistence type="predicted"/>
<keyword evidence="4" id="KW-0808">Transferase</keyword>
<dbReference type="GO" id="GO:0005737">
    <property type="term" value="C:cytoplasm"/>
    <property type="evidence" value="ECO:0007669"/>
    <property type="project" value="TreeGrafter"/>
</dbReference>
<dbReference type="SUPFAM" id="SSF56112">
    <property type="entry name" value="Protein kinase-like (PK-like)"/>
    <property type="match status" value="1"/>
</dbReference>
<dbReference type="Gene3D" id="3.30.200.20">
    <property type="entry name" value="Phosphorylase Kinase, domain 1"/>
    <property type="match status" value="1"/>
</dbReference>
<feature type="domain" description="AGC-kinase C-terminal" evidence="13">
    <location>
        <begin position="326"/>
        <end position="407"/>
    </location>
</feature>
<feature type="compositionally biased region" description="Low complexity" evidence="11">
    <location>
        <begin position="1512"/>
        <end position="1527"/>
    </location>
</feature>
<evidence type="ECO:0000256" key="5">
    <source>
        <dbReference type="ARBA" id="ARBA00022741"/>
    </source>
</evidence>
<evidence type="ECO:0000256" key="10">
    <source>
        <dbReference type="SAM" id="Coils"/>
    </source>
</evidence>
<dbReference type="PROSITE" id="PS50011">
    <property type="entry name" value="PROTEIN_KINASE_DOM"/>
    <property type="match status" value="1"/>
</dbReference>
<gene>
    <name evidence="14" type="ORF">PTSG_11108</name>
</gene>
<dbReference type="Gene3D" id="1.10.287.1490">
    <property type="match status" value="1"/>
</dbReference>
<evidence type="ECO:0000256" key="11">
    <source>
        <dbReference type="SAM" id="MobiDB-lite"/>
    </source>
</evidence>
<evidence type="ECO:0000256" key="8">
    <source>
        <dbReference type="ARBA" id="ARBA00047899"/>
    </source>
</evidence>
<dbReference type="InterPro" id="IPR050839">
    <property type="entry name" value="Rho-assoc_Ser/Thr_Kinase"/>
</dbReference>
<dbReference type="GO" id="GO:0031032">
    <property type="term" value="P:actomyosin structure organization"/>
    <property type="evidence" value="ECO:0007669"/>
    <property type="project" value="TreeGrafter"/>
</dbReference>
<dbReference type="InterPro" id="IPR001180">
    <property type="entry name" value="CNH_dom"/>
</dbReference>
<feature type="compositionally biased region" description="Low complexity" evidence="11">
    <location>
        <begin position="421"/>
        <end position="434"/>
    </location>
</feature>
<feature type="coiled-coil region" evidence="10">
    <location>
        <begin position="462"/>
        <end position="692"/>
    </location>
</feature>
<dbReference type="RefSeq" id="XP_004988028.1">
    <property type="nucleotide sequence ID" value="XM_004987971.1"/>
</dbReference>
<keyword evidence="6 14" id="KW-0418">Kinase</keyword>
<dbReference type="GO" id="GO:0004674">
    <property type="term" value="F:protein serine/threonine kinase activity"/>
    <property type="evidence" value="ECO:0007669"/>
    <property type="project" value="UniProtKB-KW"/>
</dbReference>
<comment type="catalytic activity">
    <reaction evidence="9">
        <text>L-seryl-[protein] + ATP = O-phospho-L-seryl-[protein] + ADP + H(+)</text>
        <dbReference type="Rhea" id="RHEA:17989"/>
        <dbReference type="Rhea" id="RHEA-COMP:9863"/>
        <dbReference type="Rhea" id="RHEA-COMP:11604"/>
        <dbReference type="ChEBI" id="CHEBI:15378"/>
        <dbReference type="ChEBI" id="CHEBI:29999"/>
        <dbReference type="ChEBI" id="CHEBI:30616"/>
        <dbReference type="ChEBI" id="CHEBI:83421"/>
        <dbReference type="ChEBI" id="CHEBI:456216"/>
        <dbReference type="EC" id="2.7.11.1"/>
    </reaction>
</comment>
<feature type="compositionally biased region" description="Polar residues" evidence="11">
    <location>
        <begin position="436"/>
        <end position="451"/>
    </location>
</feature>
<organism evidence="15">
    <name type="scientific">Salpingoeca rosetta (strain ATCC 50818 / BSB-021)</name>
    <dbReference type="NCBI Taxonomy" id="946362"/>
    <lineage>
        <taxon>Eukaryota</taxon>
        <taxon>Choanoflagellata</taxon>
        <taxon>Craspedida</taxon>
        <taxon>Salpingoecidae</taxon>
        <taxon>Salpingoeca</taxon>
    </lineage>
</organism>
<dbReference type="Pfam" id="PF00780">
    <property type="entry name" value="CNH"/>
    <property type="match status" value="1"/>
</dbReference>
<sequence length="1837" mass="201647">MFQSKQGLLDFAEIGMGILKDAKSLKHIKTVKKFVQEHADEWTEAQVVRPRLADFSVKAELDKGHFGKVCLVKNKADGAIFAMKTMCKDVNLKDKARFREERELMATTTSPWLTQLHYAFHDDTNLYLVMDYHPGGNLWTLLGRPEIFGLGEEDCRFPERAAMFYATEIALAIQAVHDMGFVHRDIKTDNIVINAAGHVRLVDFGSSAKMDPAGKVYGRAVGTPQYIAPELLEGLSVHGKEVDWWSFGVVVYEMLTGRVPFDGDSEIEIYGAISQFEELVPSLEYPACVSKPARALVAGLLRKCSSRLDARAILSHEAMRVWTEAKDKDGCPANMEGQEPPYVPVLAHAEDTSHFPQDDGDKTPFAERQRISLATNTMAAIEHGFDVSKLDYAGFTFVRESEAEEQDASADDEEREKTASKDTAAATTGSAVAANSKPQLRQQQEQENMSPLGQRNVRASMRARQDHKVTALKRENKCLNDEVQQLKRQASIAQRELRHLKQKVRRSTDSAAVSVNQLEATQEKEQRLQRRVQQLEADLERARAVSKQAQADAKRIAALEEAEAMAKKQLARTQADNASLEEQVQALMRETDTLRLELAAASKEKKDMRRAATVTSVSTSAEVDAARSQVRKHKATIDELQQQLLDRTQEVQALGCLLKTTTEERDSLNKEKAEHQSTIADLEERLRKLNVSTCNMMEGFYTDLQEATEMASKYESQWVEAESAAKRAREARAALEEELQMRDQQLHKQTAQLNDAFRQLDKERQHFTEKVRLLEEEVNGMATDNLRLEAVKAQHGKLLDTILTNAASGNHQHAHMRPKLKLRLFRGKQRHKFAARPIPALPKLLQEHLQQQQQQQSPKGDATATVTAATAIDHDDDGDDVPGESCRYCTAMKSELRLAKRRLHDTVLQLQRMQAELDEGHRPAALSAGSFTQSPTSASANASAVSSGIVPLTRMMSRMSALRNKQLYKSQMKPAASAAVVVAPAKEKKECASATTAIPGDDCSKADKGDSAPSTPCLQAMHRAQTPDVDNRSGCEVGVTDLDMTGPLAVTSSQVVTPQMPRSRYERFANVREALEQQEQQPHEDGSQSPEYAMGKRSCDAVCSHNNTGININITSASTGAAPSLRRRRALGALDGNVLASNGGTPLKNKVHTAGFGNASRQQNLDSSLLTSIVGGDDSVGVAGAVTGDENTKPSARPVRVLLLSEGSQQWAHAVLELRESMLSLRAVSDDSQGHEDGEVLTFFDLRRCPSAFVVSTHLSSELSVLEAGGEIAQDSVVYVSHHPPCWVGQEVLIETDSTASAQRLARTLKATVQRYAARVTTDDAKWQPHRVCALNAPPLVLQAARERRGSASSDDDGAQQQQQQLLLCDGVVAGPGLTVLKMVTLLDGSQLLVSEEGLYWTQTSGVGAEEQLQVVFDAPAFVCKDTIHDAECVRELGVLVLVVGEQRRMCVLKLSALHRSSSGIAVADNSESVRSHGVRTQASTTSSATTVSARSGATARAERQRKTSEASQGSQGSSSSSSSSGSGEEDVSLEAARERGQKKLKEIEQSHNTLAFAVGTVVAGRTFLFSAHTDCMALFEWRARERAFVLSKQAHGPRYTDPTTCLKYVASLRRFVWGSSRFSMLEPLELDIEDLLDVDDSNLAMHLSNEERGNVFPIDVFELGHDKLLLCFSRYGLVVNLEGRVVSTEPSLEWHVNVPQAFALVGEQQLCVVGRQSVELQDLGNRRSRVVSLANCGVLGTASAHAYLVQSKETHTYLLKLEKPSATIRASFVSAFSSLINADPREVLSKHVLGQSHLGPATRGVSPAKELTTSAFSERFRNEIAALDDVLGAFDL</sequence>
<dbReference type="Gene3D" id="1.10.510.10">
    <property type="entry name" value="Transferase(Phosphotransferase) domain 1"/>
    <property type="match status" value="1"/>
</dbReference>
<dbReference type="eggNOG" id="KOG0612">
    <property type="taxonomic scope" value="Eukaryota"/>
</dbReference>
<keyword evidence="2" id="KW-0723">Serine/threonine-protein kinase</keyword>
<feature type="region of interest" description="Disordered" evidence="11">
    <location>
        <begin position="402"/>
        <end position="451"/>
    </location>
</feature>
<dbReference type="InterPro" id="IPR000961">
    <property type="entry name" value="AGC-kinase_C"/>
</dbReference>
<evidence type="ECO:0000313" key="14">
    <source>
        <dbReference type="EMBL" id="EGD80464.1"/>
    </source>
</evidence>
<evidence type="ECO:0000259" key="12">
    <source>
        <dbReference type="PROSITE" id="PS50011"/>
    </source>
</evidence>
<dbReference type="Proteomes" id="UP000007799">
    <property type="component" value="Unassembled WGS sequence"/>
</dbReference>
<dbReference type="STRING" id="946362.F2US59"/>
<dbReference type="InterPro" id="IPR011009">
    <property type="entry name" value="Kinase-like_dom_sf"/>
</dbReference>
<dbReference type="PROSITE" id="PS51285">
    <property type="entry name" value="AGC_KINASE_CTER"/>
    <property type="match status" value="1"/>
</dbReference>
<dbReference type="Pfam" id="PF00069">
    <property type="entry name" value="Pkinase"/>
    <property type="match status" value="1"/>
</dbReference>
<evidence type="ECO:0000256" key="6">
    <source>
        <dbReference type="ARBA" id="ARBA00022777"/>
    </source>
</evidence>
<keyword evidence="7" id="KW-0067">ATP-binding</keyword>
<dbReference type="InterPro" id="IPR008271">
    <property type="entry name" value="Ser/Thr_kinase_AS"/>
</dbReference>
<comment type="catalytic activity">
    <reaction evidence="8">
        <text>L-threonyl-[protein] + ATP = O-phospho-L-threonyl-[protein] + ADP + H(+)</text>
        <dbReference type="Rhea" id="RHEA:46608"/>
        <dbReference type="Rhea" id="RHEA-COMP:11060"/>
        <dbReference type="Rhea" id="RHEA-COMP:11605"/>
        <dbReference type="ChEBI" id="CHEBI:15378"/>
        <dbReference type="ChEBI" id="CHEBI:30013"/>
        <dbReference type="ChEBI" id="CHEBI:30616"/>
        <dbReference type="ChEBI" id="CHEBI:61977"/>
        <dbReference type="ChEBI" id="CHEBI:456216"/>
        <dbReference type="EC" id="2.7.11.1"/>
    </reaction>
</comment>
<dbReference type="SMART" id="SM00220">
    <property type="entry name" value="S_TKc"/>
    <property type="match status" value="1"/>
</dbReference>
<dbReference type="PANTHER" id="PTHR22988:SF71">
    <property type="entry name" value="CITRON RHO-INTERACTING KINASE"/>
    <property type="match status" value="1"/>
</dbReference>
<dbReference type="GO" id="GO:0005524">
    <property type="term" value="F:ATP binding"/>
    <property type="evidence" value="ECO:0007669"/>
    <property type="project" value="UniProtKB-KW"/>
</dbReference>
<evidence type="ECO:0000313" key="15">
    <source>
        <dbReference type="Proteomes" id="UP000007799"/>
    </source>
</evidence>
<name>F2US59_SALR5</name>
<evidence type="ECO:0000256" key="9">
    <source>
        <dbReference type="ARBA" id="ARBA00048679"/>
    </source>
</evidence>
<dbReference type="KEGG" id="sre:PTSG_11108"/>
<keyword evidence="3" id="KW-0597">Phosphoprotein</keyword>
<dbReference type="PANTHER" id="PTHR22988">
    <property type="entry name" value="MYOTONIC DYSTROPHY S/T KINASE-RELATED"/>
    <property type="match status" value="1"/>
</dbReference>
<dbReference type="EMBL" id="GL832993">
    <property type="protein sequence ID" value="EGD80464.1"/>
    <property type="molecule type" value="Genomic_DNA"/>
</dbReference>
<evidence type="ECO:0000256" key="7">
    <source>
        <dbReference type="ARBA" id="ARBA00022840"/>
    </source>
</evidence>
<dbReference type="InParanoid" id="F2US59"/>
<feature type="domain" description="Protein kinase" evidence="12">
    <location>
        <begin position="55"/>
        <end position="319"/>
    </location>
</feature>
<protein>
    <recommendedName>
        <fullName evidence="1">non-specific serine/threonine protein kinase</fullName>
        <ecNumber evidence="1">2.7.11.1</ecNumber>
    </recommendedName>
</protein>
<feature type="coiled-coil region" evidence="10">
    <location>
        <begin position="718"/>
        <end position="777"/>
    </location>
</feature>
<dbReference type="EC" id="2.7.11.1" evidence="1"/>
<dbReference type="InterPro" id="IPR000719">
    <property type="entry name" value="Prot_kinase_dom"/>
</dbReference>
<feature type="region of interest" description="Disordered" evidence="11">
    <location>
        <begin position="1466"/>
        <end position="1542"/>
    </location>
</feature>
<dbReference type="GO" id="GO:0005856">
    <property type="term" value="C:cytoskeleton"/>
    <property type="evidence" value="ECO:0007669"/>
    <property type="project" value="TreeGrafter"/>
</dbReference>
<evidence type="ECO:0000259" key="13">
    <source>
        <dbReference type="PROSITE" id="PS51285"/>
    </source>
</evidence>
<evidence type="ECO:0000256" key="2">
    <source>
        <dbReference type="ARBA" id="ARBA00022527"/>
    </source>
</evidence>
<feature type="compositionally biased region" description="Acidic residues" evidence="11">
    <location>
        <begin position="402"/>
        <end position="414"/>
    </location>
</feature>
<accession>F2US59</accession>
<evidence type="ECO:0000256" key="1">
    <source>
        <dbReference type="ARBA" id="ARBA00012513"/>
    </source>
</evidence>
<dbReference type="PROSITE" id="PS00108">
    <property type="entry name" value="PROTEIN_KINASE_ST"/>
    <property type="match status" value="1"/>
</dbReference>
<evidence type="ECO:0000256" key="3">
    <source>
        <dbReference type="ARBA" id="ARBA00022553"/>
    </source>
</evidence>
<keyword evidence="5" id="KW-0547">Nucleotide-binding</keyword>
<dbReference type="FunFam" id="1.10.510.10:FF:000024">
    <property type="entry name" value="Probable serine/threonine-protein kinase cot-1"/>
    <property type="match status" value="1"/>
</dbReference>
<evidence type="ECO:0000256" key="4">
    <source>
        <dbReference type="ARBA" id="ARBA00022679"/>
    </source>
</evidence>